<comment type="similarity">
    <text evidence="2">Belongs to the class-I pyridine nucleotide-disulfide oxidoreductase family.</text>
</comment>
<reference evidence="10" key="2">
    <citation type="journal article" date="2014" name="ISME J.">
        <title>Microbial stratification in low pH oxic and suboxic macroscopic growths along an acid mine drainage.</title>
        <authorList>
            <person name="Mendez-Garcia C."/>
            <person name="Mesa V."/>
            <person name="Sprenger R.R."/>
            <person name="Richter M."/>
            <person name="Diez M.S."/>
            <person name="Solano J."/>
            <person name="Bargiela R."/>
            <person name="Golyshina O.V."/>
            <person name="Manteca A."/>
            <person name="Ramos J.L."/>
            <person name="Gallego J.R."/>
            <person name="Llorente I."/>
            <person name="Martins Dos Santos V.A."/>
            <person name="Jensen O.N."/>
            <person name="Pelaez A.I."/>
            <person name="Sanchez J."/>
            <person name="Ferrer M."/>
        </authorList>
    </citation>
    <scope>NUCLEOTIDE SEQUENCE</scope>
</reference>
<evidence type="ECO:0000259" key="9">
    <source>
        <dbReference type="Pfam" id="PF07992"/>
    </source>
</evidence>
<dbReference type="InterPro" id="IPR004099">
    <property type="entry name" value="Pyr_nucl-diS_OxRdtase_dimer"/>
</dbReference>
<dbReference type="GO" id="GO:0006749">
    <property type="term" value="P:glutathione metabolic process"/>
    <property type="evidence" value="ECO:0007669"/>
    <property type="project" value="TreeGrafter"/>
</dbReference>
<feature type="non-terminal residue" evidence="10">
    <location>
        <position position="373"/>
    </location>
</feature>
<dbReference type="EMBL" id="AUZX01003405">
    <property type="protein sequence ID" value="EQD73996.1"/>
    <property type="molecule type" value="Genomic_DNA"/>
</dbReference>
<evidence type="ECO:0000256" key="6">
    <source>
        <dbReference type="ARBA" id="ARBA00023157"/>
    </source>
</evidence>
<keyword evidence="7" id="KW-0676">Redox-active center</keyword>
<dbReference type="PROSITE" id="PS00076">
    <property type="entry name" value="PYRIDINE_REDOX_1"/>
    <property type="match status" value="1"/>
</dbReference>
<evidence type="ECO:0000256" key="3">
    <source>
        <dbReference type="ARBA" id="ARBA00022630"/>
    </source>
</evidence>
<dbReference type="GO" id="GO:0045454">
    <property type="term" value="P:cell redox homeostasis"/>
    <property type="evidence" value="ECO:0007669"/>
    <property type="project" value="InterPro"/>
</dbReference>
<gene>
    <name evidence="10" type="ORF">B1A_04672</name>
</gene>
<dbReference type="InterPro" id="IPR046952">
    <property type="entry name" value="GSHR/TRXR-like"/>
</dbReference>
<keyword evidence="6" id="KW-1015">Disulfide bond</keyword>
<dbReference type="NCBIfam" id="NF004776">
    <property type="entry name" value="PRK06116.1"/>
    <property type="match status" value="1"/>
</dbReference>
<evidence type="ECO:0000313" key="10">
    <source>
        <dbReference type="EMBL" id="EQD73996.1"/>
    </source>
</evidence>
<dbReference type="PANTHER" id="PTHR42737:SF2">
    <property type="entry name" value="GLUTATHIONE REDUCTASE"/>
    <property type="match status" value="1"/>
</dbReference>
<dbReference type="GO" id="GO:0005829">
    <property type="term" value="C:cytosol"/>
    <property type="evidence" value="ECO:0007669"/>
    <property type="project" value="TreeGrafter"/>
</dbReference>
<protein>
    <submittedName>
        <fullName evidence="10">Glutathione-disulfide reductase</fullName>
    </submittedName>
</protein>
<evidence type="ECO:0000256" key="4">
    <source>
        <dbReference type="ARBA" id="ARBA00022827"/>
    </source>
</evidence>
<dbReference type="Pfam" id="PF02852">
    <property type="entry name" value="Pyr_redox_dim"/>
    <property type="match status" value="1"/>
</dbReference>
<dbReference type="InterPro" id="IPR036188">
    <property type="entry name" value="FAD/NAD-bd_sf"/>
</dbReference>
<comment type="cofactor">
    <cofactor evidence="1">
        <name>FAD</name>
        <dbReference type="ChEBI" id="CHEBI:57692"/>
    </cofactor>
</comment>
<organism evidence="10">
    <name type="scientific">mine drainage metagenome</name>
    <dbReference type="NCBI Taxonomy" id="410659"/>
    <lineage>
        <taxon>unclassified sequences</taxon>
        <taxon>metagenomes</taxon>
        <taxon>ecological metagenomes</taxon>
    </lineage>
</organism>
<dbReference type="Gene3D" id="3.50.50.60">
    <property type="entry name" value="FAD/NAD(P)-binding domain"/>
    <property type="match status" value="1"/>
</dbReference>
<dbReference type="PANTHER" id="PTHR42737">
    <property type="entry name" value="GLUTATHIONE REDUCTASE"/>
    <property type="match status" value="1"/>
</dbReference>
<dbReference type="Pfam" id="PF07992">
    <property type="entry name" value="Pyr_redox_2"/>
    <property type="match status" value="1"/>
</dbReference>
<dbReference type="GO" id="GO:0004362">
    <property type="term" value="F:glutathione-disulfide reductase (NADPH) activity"/>
    <property type="evidence" value="ECO:0007669"/>
    <property type="project" value="TreeGrafter"/>
</dbReference>
<evidence type="ECO:0000256" key="7">
    <source>
        <dbReference type="ARBA" id="ARBA00023284"/>
    </source>
</evidence>
<comment type="caution">
    <text evidence="10">The sequence shown here is derived from an EMBL/GenBank/DDBJ whole genome shotgun (WGS) entry which is preliminary data.</text>
</comment>
<dbReference type="SUPFAM" id="SSF51905">
    <property type="entry name" value="FAD/NAD(P)-binding domain"/>
    <property type="match status" value="1"/>
</dbReference>
<sequence length="373" mass="39079">MSKFDLIVIGGGSGGLATAQRAAEYGAKVALIESHRLGGTCVNVGCVPKKVMWYAADLAEGGHDAPEYGFAHSCGAHDWGKLKGKRDAYIQRLNANYASNLDRRGVTLARGRAAFADRNSVTVNATRLTAPHIVIATGGHALLPPLPGAEHGITSDGFFELPERPRRVAVVGSGYIALELAGIFAALGSSVALVMRTGSALRQFDAMLGESMLKILAAQGVALHTQAVPDALAGEAGGLTLRIRDGRNLGPFDCVLWAIGRASAVADLNLARAEVACDAEGFIETDKYQTTSTAGIYAIGDVTGRAQLTPVAIAAGRRLADRLFGGRGDRHLDYQNIPTVVFGHPPIGTVGLTEAAARERYGDADVTVFKSSF</sequence>
<evidence type="ECO:0000256" key="5">
    <source>
        <dbReference type="ARBA" id="ARBA00023002"/>
    </source>
</evidence>
<dbReference type="PRINTS" id="PR00368">
    <property type="entry name" value="FADPNR"/>
</dbReference>
<dbReference type="AlphaFoldDB" id="T1BLZ9"/>
<dbReference type="PRINTS" id="PR00411">
    <property type="entry name" value="PNDRDTASEI"/>
</dbReference>
<feature type="domain" description="Pyridine nucleotide-disulphide oxidoreductase dimerisation" evidence="8">
    <location>
        <begin position="337"/>
        <end position="370"/>
    </location>
</feature>
<keyword evidence="4" id="KW-0274">FAD</keyword>
<reference evidence="10" key="1">
    <citation type="submission" date="2013-08" db="EMBL/GenBank/DDBJ databases">
        <authorList>
            <person name="Mendez C."/>
            <person name="Richter M."/>
            <person name="Ferrer M."/>
            <person name="Sanchez J."/>
        </authorList>
    </citation>
    <scope>NUCLEOTIDE SEQUENCE</scope>
</reference>
<evidence type="ECO:0000256" key="2">
    <source>
        <dbReference type="ARBA" id="ARBA00007532"/>
    </source>
</evidence>
<dbReference type="GO" id="GO:0050660">
    <property type="term" value="F:flavin adenine dinucleotide binding"/>
    <property type="evidence" value="ECO:0007669"/>
    <property type="project" value="InterPro"/>
</dbReference>
<evidence type="ECO:0000259" key="8">
    <source>
        <dbReference type="Pfam" id="PF02852"/>
    </source>
</evidence>
<dbReference type="InterPro" id="IPR012999">
    <property type="entry name" value="Pyr_OxRdtase_I_AS"/>
</dbReference>
<proteinExistence type="inferred from homology"/>
<keyword evidence="5" id="KW-0560">Oxidoreductase</keyword>
<dbReference type="FunFam" id="3.50.50.60:FF:000235">
    <property type="entry name" value="Glutathione reductase"/>
    <property type="match status" value="1"/>
</dbReference>
<dbReference type="InterPro" id="IPR023753">
    <property type="entry name" value="FAD/NAD-binding_dom"/>
</dbReference>
<feature type="domain" description="FAD/NAD(P)-binding" evidence="9">
    <location>
        <begin position="4"/>
        <end position="316"/>
    </location>
</feature>
<keyword evidence="3" id="KW-0285">Flavoprotein</keyword>
<dbReference type="GO" id="GO:0034599">
    <property type="term" value="P:cellular response to oxidative stress"/>
    <property type="evidence" value="ECO:0007669"/>
    <property type="project" value="TreeGrafter"/>
</dbReference>
<name>T1BLZ9_9ZZZZ</name>
<evidence type="ECO:0000256" key="1">
    <source>
        <dbReference type="ARBA" id="ARBA00001974"/>
    </source>
</evidence>
<accession>T1BLZ9</accession>